<gene>
    <name evidence="13" type="ORF">BFC17_21515</name>
</gene>
<keyword evidence="3" id="KW-0436">Ligase</keyword>
<evidence type="ECO:0000256" key="5">
    <source>
        <dbReference type="ARBA" id="ARBA00022771"/>
    </source>
</evidence>
<dbReference type="GO" id="GO:0016743">
    <property type="term" value="F:carboxyl- or carbamoyltransferase activity"/>
    <property type="evidence" value="ECO:0007669"/>
    <property type="project" value="UniProtKB-UniRule"/>
</dbReference>
<evidence type="ECO:0000256" key="4">
    <source>
        <dbReference type="ARBA" id="ARBA00022723"/>
    </source>
</evidence>
<dbReference type="InterPro" id="IPR011125">
    <property type="entry name" value="Znf_HypF"/>
</dbReference>
<dbReference type="GO" id="GO:0003998">
    <property type="term" value="F:acylphosphatase activity"/>
    <property type="evidence" value="ECO:0007669"/>
    <property type="project" value="UniProtKB-EC"/>
</dbReference>
<keyword evidence="5" id="KW-0863">Zinc-finger</keyword>
<dbReference type="PROSITE" id="PS51163">
    <property type="entry name" value="YRDC"/>
    <property type="match status" value="1"/>
</dbReference>
<dbReference type="Gene3D" id="3.30.420.360">
    <property type="match status" value="1"/>
</dbReference>
<evidence type="ECO:0000256" key="10">
    <source>
        <dbReference type="PROSITE-ProRule" id="PRU00520"/>
    </source>
</evidence>
<dbReference type="FunFam" id="3.30.420.40:FF:000124">
    <property type="entry name" value="Carbamoyltransferase HypF"/>
    <property type="match status" value="1"/>
</dbReference>
<dbReference type="PANTHER" id="PTHR42959:SF1">
    <property type="entry name" value="CARBAMOYLTRANSFERASE HYPF"/>
    <property type="match status" value="1"/>
</dbReference>
<dbReference type="InterPro" id="IPR017945">
    <property type="entry name" value="DHBP_synth_RibB-like_a/b_dom"/>
</dbReference>
<dbReference type="Gene3D" id="3.90.870.50">
    <property type="match status" value="1"/>
</dbReference>
<comment type="function">
    <text evidence="9">Involved in the maturation of [NiFe] hydrogenases. Along with HypE, it catalyzes the synthesis of the CN ligands of the active site iron of [NiFe]-hydrogenases. HypF functions as a carbamoyl transferase using carbamoylphosphate as a substrate and transferring the carboxamido moiety in an ATP-dependent reaction to the thiolate of the C-terminal cysteine of HypE yielding a protein-S-carboxamide.</text>
</comment>
<feature type="domain" description="YrdC-like" evidence="12">
    <location>
        <begin position="202"/>
        <end position="389"/>
    </location>
</feature>
<keyword evidence="13" id="KW-0808">Transferase</keyword>
<comment type="caution">
    <text evidence="13">The sequence shown here is derived from an EMBL/GenBank/DDBJ whole genome shotgun (WGS) entry which is preliminary data.</text>
</comment>
<evidence type="ECO:0000259" key="11">
    <source>
        <dbReference type="PROSITE" id="PS51160"/>
    </source>
</evidence>
<dbReference type="SUPFAM" id="SSF55821">
    <property type="entry name" value="YrdC/RibB"/>
    <property type="match status" value="1"/>
</dbReference>
<dbReference type="Pfam" id="PF22521">
    <property type="entry name" value="HypF_C_2"/>
    <property type="match status" value="1"/>
</dbReference>
<feature type="active site" evidence="10">
    <location>
        <position position="22"/>
    </location>
</feature>
<evidence type="ECO:0000313" key="14">
    <source>
        <dbReference type="Proteomes" id="UP000176037"/>
    </source>
</evidence>
<dbReference type="GO" id="GO:0008270">
    <property type="term" value="F:zinc ion binding"/>
    <property type="evidence" value="ECO:0007669"/>
    <property type="project" value="UniProtKB-KW"/>
</dbReference>
<dbReference type="InterPro" id="IPR036046">
    <property type="entry name" value="Acylphosphatase-like_dom_sf"/>
</dbReference>
<dbReference type="Gene3D" id="3.30.110.120">
    <property type="match status" value="1"/>
</dbReference>
<dbReference type="InterPro" id="IPR055128">
    <property type="entry name" value="HypF_C_2"/>
</dbReference>
<dbReference type="GO" id="GO:0003725">
    <property type="term" value="F:double-stranded RNA binding"/>
    <property type="evidence" value="ECO:0007669"/>
    <property type="project" value="InterPro"/>
</dbReference>
<dbReference type="Pfam" id="PF07503">
    <property type="entry name" value="zf-HYPF"/>
    <property type="match status" value="2"/>
</dbReference>
<dbReference type="Pfam" id="PF00708">
    <property type="entry name" value="Acylphosphatase"/>
    <property type="match status" value="1"/>
</dbReference>
<dbReference type="GO" id="GO:0051604">
    <property type="term" value="P:protein maturation"/>
    <property type="evidence" value="ECO:0007669"/>
    <property type="project" value="TreeGrafter"/>
</dbReference>
<dbReference type="InterPro" id="IPR017968">
    <property type="entry name" value="Acylphosphatase_CS"/>
</dbReference>
<dbReference type="InterPro" id="IPR001792">
    <property type="entry name" value="Acylphosphatase-like_dom"/>
</dbReference>
<feature type="domain" description="Acylphosphatase-like" evidence="11">
    <location>
        <begin position="7"/>
        <end position="93"/>
    </location>
</feature>
<feature type="active site" evidence="10">
    <location>
        <position position="40"/>
    </location>
</feature>
<comment type="pathway">
    <text evidence="1 9">Protein modification; [NiFe] hydrogenase maturation.</text>
</comment>
<evidence type="ECO:0000256" key="3">
    <source>
        <dbReference type="ARBA" id="ARBA00022598"/>
    </source>
</evidence>
<reference evidence="13 14" key="1">
    <citation type="submission" date="2016-09" db="EMBL/GenBank/DDBJ databases">
        <title>Alteromonas lipolytica, a new species isolated from sea water.</title>
        <authorList>
            <person name="Wu Y.-H."/>
            <person name="Cheng H."/>
            <person name="Xu X.-W."/>
        </authorList>
    </citation>
    <scope>NUCLEOTIDE SEQUENCE [LARGE SCALE GENOMIC DNA]</scope>
    <source>
        <strain evidence="13 14">JW12</strain>
    </source>
</reference>
<dbReference type="PROSITE" id="PS00150">
    <property type="entry name" value="ACYLPHOSPHATASE_1"/>
    <property type="match status" value="1"/>
</dbReference>
<dbReference type="InterPro" id="IPR004421">
    <property type="entry name" value="Carbamoyltransferase_HypF"/>
</dbReference>
<keyword evidence="10" id="KW-0378">Hydrolase</keyword>
<keyword evidence="6" id="KW-0862">Zinc</keyword>
<dbReference type="EMBL" id="MJIC01000014">
    <property type="protein sequence ID" value="OFI34126.1"/>
    <property type="molecule type" value="Genomic_DNA"/>
</dbReference>
<organism evidence="13 14">
    <name type="scientific">Alteromonas lipolytica</name>
    <dbReference type="NCBI Taxonomy" id="1856405"/>
    <lineage>
        <taxon>Bacteria</taxon>
        <taxon>Pseudomonadati</taxon>
        <taxon>Pseudomonadota</taxon>
        <taxon>Gammaproteobacteria</taxon>
        <taxon>Alteromonadales</taxon>
        <taxon>Alteromonadaceae</taxon>
        <taxon>Alteromonas/Salinimonas group</taxon>
        <taxon>Alteromonas</taxon>
    </lineage>
</organism>
<dbReference type="EC" id="6.2.-.-" evidence="9"/>
<dbReference type="Proteomes" id="UP000176037">
    <property type="component" value="Unassembled WGS sequence"/>
</dbReference>
<evidence type="ECO:0000256" key="2">
    <source>
        <dbReference type="ARBA" id="ARBA00008097"/>
    </source>
</evidence>
<dbReference type="PIRSF" id="PIRSF006256">
    <property type="entry name" value="CMPcnvr_hdrg_mat"/>
    <property type="match status" value="1"/>
</dbReference>
<name>A0A1E8FEE1_9ALTE</name>
<sequence length="772" mass="83329">MGHPQNGVRLSVSGIVQGVGFRPFIWRIATESGLNGQVFNDAAGVKIDLLCSEETARQFARQISESLPALARIDEITLEKVAVSKVNGFHIVTSRSGNVTTGCAPDAATCAECLAELLDPQGRRYQYPFINCTNCGPRLSIIRQIPYDRASTTMADFALCAACQAEYTNPADRRFHAQPNACAECGPHCWLELPGREKVASDSPFAELARVVKSGGIIAVKGIGGVHLACDATNEQAVTQLRERKQRPDKALALMAKDMSMIARYASVSPQDEALLTSPAAPVVLLYPHQTAKSVIASGIAPDTALLGFMLPYSPVHYLLMDHLDVPLVMTSGNRSGMPQAITNDDAREQLADIADLMLLHDRPIHNRLDDSVVMSGPDSPQVLRRARGYAPTSLPLPPGFTDSEPLIALGGQLKSTLCLINNNRAIVTQHLGDLHDASTFEQYLHTLSLYQQLYAITPTRYSCDTHPEYIATKHAVSLEEQGHKVVRVQHHHAHIAACLGDNRYPLDGPAVLGICLDGTGYGEDETLWGGEFLIGGYAGMQRVASLMPVALIGGAQAIRSPWRSLYAQLRRVVSAAEMASLADICPQLASPMCKSFEKMLSMQLNSPLSSSAGRLFDAVAAALGCAPEHISYEGQAAIKLETLAAECHSEVTPYRFTLTQNHIEPASFWPQIIADLRRGRSRAEMALAFHLGFAAALVEMTHRLAERYAFATVVLSGGVMQNQLLNAQLTQALNGAGFKVLTHQQLPANDGGISYGQALVTLARTIGTPCS</sequence>
<keyword evidence="14" id="KW-1185">Reference proteome</keyword>
<evidence type="ECO:0000256" key="7">
    <source>
        <dbReference type="ARBA" id="ARBA00048220"/>
    </source>
</evidence>
<dbReference type="InterPro" id="IPR041440">
    <property type="entry name" value="HypF_C"/>
</dbReference>
<proteinExistence type="inferred from homology"/>
<dbReference type="OrthoDB" id="9808093at2"/>
<dbReference type="Pfam" id="PF17788">
    <property type="entry name" value="HypF_C"/>
    <property type="match status" value="1"/>
</dbReference>
<dbReference type="Pfam" id="PF01300">
    <property type="entry name" value="Sua5_yciO_yrdC"/>
    <property type="match status" value="1"/>
</dbReference>
<evidence type="ECO:0000256" key="8">
    <source>
        <dbReference type="ARBA" id="ARBA00072168"/>
    </source>
</evidence>
<dbReference type="RefSeq" id="WP_070177054.1">
    <property type="nucleotide sequence ID" value="NZ_BMJR01000003.1"/>
</dbReference>
<evidence type="ECO:0000256" key="9">
    <source>
        <dbReference type="PIRNR" id="PIRNR006256"/>
    </source>
</evidence>
<dbReference type="InterPro" id="IPR051060">
    <property type="entry name" value="Carbamoyltrans_HypF-like"/>
</dbReference>
<evidence type="ECO:0000259" key="12">
    <source>
        <dbReference type="PROSITE" id="PS51163"/>
    </source>
</evidence>
<comment type="similarity">
    <text evidence="2 9">Belongs to the carbamoyltransferase HypF family.</text>
</comment>
<dbReference type="Gene3D" id="3.30.420.40">
    <property type="match status" value="1"/>
</dbReference>
<dbReference type="SUPFAM" id="SSF53067">
    <property type="entry name" value="Actin-like ATPase domain"/>
    <property type="match status" value="1"/>
</dbReference>
<dbReference type="InterPro" id="IPR043129">
    <property type="entry name" value="ATPase_NBD"/>
</dbReference>
<dbReference type="PROSITE" id="PS51160">
    <property type="entry name" value="ACYLPHOSPHATASE_3"/>
    <property type="match status" value="1"/>
</dbReference>
<evidence type="ECO:0000256" key="6">
    <source>
        <dbReference type="ARBA" id="ARBA00022833"/>
    </source>
</evidence>
<dbReference type="InterPro" id="IPR006070">
    <property type="entry name" value="Sua5-like_dom"/>
</dbReference>
<dbReference type="PANTHER" id="PTHR42959">
    <property type="entry name" value="CARBAMOYLTRANSFERASE"/>
    <property type="match status" value="1"/>
</dbReference>
<evidence type="ECO:0000256" key="1">
    <source>
        <dbReference type="ARBA" id="ARBA00004711"/>
    </source>
</evidence>
<evidence type="ECO:0000313" key="13">
    <source>
        <dbReference type="EMBL" id="OFI34126.1"/>
    </source>
</evidence>
<comment type="catalytic activity">
    <reaction evidence="7 9">
        <text>C-terminal L-cysteinyl-[HypE protein] + carbamoyl phosphate + ATP + H2O = C-terminal S-carboxamide-L-cysteinyl-[HypE protein] + AMP + phosphate + diphosphate + H(+)</text>
        <dbReference type="Rhea" id="RHEA:55636"/>
        <dbReference type="Rhea" id="RHEA-COMP:14247"/>
        <dbReference type="Rhea" id="RHEA-COMP:14392"/>
        <dbReference type="ChEBI" id="CHEBI:15377"/>
        <dbReference type="ChEBI" id="CHEBI:15378"/>
        <dbReference type="ChEBI" id="CHEBI:30616"/>
        <dbReference type="ChEBI" id="CHEBI:33019"/>
        <dbReference type="ChEBI" id="CHEBI:43474"/>
        <dbReference type="ChEBI" id="CHEBI:58228"/>
        <dbReference type="ChEBI" id="CHEBI:76913"/>
        <dbReference type="ChEBI" id="CHEBI:139126"/>
        <dbReference type="ChEBI" id="CHEBI:456215"/>
    </reaction>
</comment>
<dbReference type="NCBIfam" id="TIGR00143">
    <property type="entry name" value="hypF"/>
    <property type="match status" value="1"/>
</dbReference>
<dbReference type="UniPathway" id="UPA00335"/>
<keyword evidence="4" id="KW-0479">Metal-binding</keyword>
<dbReference type="AlphaFoldDB" id="A0A1E8FEE1"/>
<protein>
    <recommendedName>
        <fullName evidence="8 9">Carbamoyltransferase HypF</fullName>
        <ecNumber evidence="9">6.2.-.-</ecNumber>
    </recommendedName>
</protein>
<comment type="catalytic activity">
    <reaction evidence="10">
        <text>an acyl phosphate + H2O = a carboxylate + phosphate + H(+)</text>
        <dbReference type="Rhea" id="RHEA:14965"/>
        <dbReference type="ChEBI" id="CHEBI:15377"/>
        <dbReference type="ChEBI" id="CHEBI:15378"/>
        <dbReference type="ChEBI" id="CHEBI:29067"/>
        <dbReference type="ChEBI" id="CHEBI:43474"/>
        <dbReference type="ChEBI" id="CHEBI:59918"/>
        <dbReference type="EC" id="3.6.1.7"/>
    </reaction>
</comment>
<dbReference type="SUPFAM" id="SSF54975">
    <property type="entry name" value="Acylphosphatase/BLUF domain-like"/>
    <property type="match status" value="1"/>
</dbReference>
<dbReference type="STRING" id="1856405.BFC17_21515"/>
<dbReference type="GO" id="GO:0016874">
    <property type="term" value="F:ligase activity"/>
    <property type="evidence" value="ECO:0007669"/>
    <property type="project" value="UniProtKB-UniRule"/>
</dbReference>
<accession>A0A1E8FEE1</accession>